<dbReference type="RefSeq" id="WP_141787445.1">
    <property type="nucleotide sequence ID" value="NZ_BAAAKX010000013.1"/>
</dbReference>
<protein>
    <submittedName>
        <fullName evidence="2">Pilus assembly protein Flp/PilA</fullName>
    </submittedName>
</protein>
<dbReference type="Proteomes" id="UP000319514">
    <property type="component" value="Unassembled WGS sequence"/>
</dbReference>
<evidence type="ECO:0000313" key="3">
    <source>
        <dbReference type="Proteomes" id="UP000319514"/>
    </source>
</evidence>
<feature type="transmembrane region" description="Helical" evidence="1">
    <location>
        <begin position="21"/>
        <end position="43"/>
    </location>
</feature>
<dbReference type="InterPro" id="IPR007047">
    <property type="entry name" value="Flp_Fap"/>
</dbReference>
<dbReference type="EMBL" id="VFOQ01000001">
    <property type="protein sequence ID" value="TQL59422.1"/>
    <property type="molecule type" value="Genomic_DNA"/>
</dbReference>
<evidence type="ECO:0000256" key="1">
    <source>
        <dbReference type="SAM" id="Phobius"/>
    </source>
</evidence>
<keyword evidence="3" id="KW-1185">Reference proteome</keyword>
<sequence length="58" mass="6154">MSIKTIARLQHLTRTREEGATAVEYGLMVALIAIVIIAAVTLLGHNLSTMFNSVAGSV</sequence>
<keyword evidence="1" id="KW-1133">Transmembrane helix</keyword>
<dbReference type="Pfam" id="PF04964">
    <property type="entry name" value="Flp_Fap"/>
    <property type="match status" value="1"/>
</dbReference>
<name>A0A542ZGG1_9MICO</name>
<gene>
    <name evidence="2" type="ORF">FB474_0776</name>
</gene>
<keyword evidence="1" id="KW-0472">Membrane</keyword>
<accession>A0A542ZGG1</accession>
<comment type="caution">
    <text evidence="2">The sequence shown here is derived from an EMBL/GenBank/DDBJ whole genome shotgun (WGS) entry which is preliminary data.</text>
</comment>
<reference evidence="2 3" key="1">
    <citation type="submission" date="2019-06" db="EMBL/GenBank/DDBJ databases">
        <title>Sequencing the genomes of 1000 actinobacteria strains.</title>
        <authorList>
            <person name="Klenk H.-P."/>
        </authorList>
    </citation>
    <scope>NUCLEOTIDE SEQUENCE [LARGE SCALE GENOMIC DNA]</scope>
    <source>
        <strain evidence="2 3">DSM 18082</strain>
    </source>
</reference>
<dbReference type="AlphaFoldDB" id="A0A542ZGG1"/>
<keyword evidence="1" id="KW-0812">Transmembrane</keyword>
<proteinExistence type="predicted"/>
<evidence type="ECO:0000313" key="2">
    <source>
        <dbReference type="EMBL" id="TQL59422.1"/>
    </source>
</evidence>
<organism evidence="2 3">
    <name type="scientific">Oryzihumus leptocrescens</name>
    <dbReference type="NCBI Taxonomy" id="297536"/>
    <lineage>
        <taxon>Bacteria</taxon>
        <taxon>Bacillati</taxon>
        <taxon>Actinomycetota</taxon>
        <taxon>Actinomycetes</taxon>
        <taxon>Micrococcales</taxon>
        <taxon>Intrasporangiaceae</taxon>
        <taxon>Oryzihumus</taxon>
    </lineage>
</organism>